<evidence type="ECO:0000256" key="2">
    <source>
        <dbReference type="ARBA" id="ARBA00022679"/>
    </source>
</evidence>
<keyword evidence="2 3" id="KW-0808">Transferase</keyword>
<evidence type="ECO:0000313" key="4">
    <source>
        <dbReference type="Proteomes" id="UP000318453"/>
    </source>
</evidence>
<dbReference type="SUPFAM" id="SSF53335">
    <property type="entry name" value="S-adenosyl-L-methionine-dependent methyltransferases"/>
    <property type="match status" value="1"/>
</dbReference>
<protein>
    <submittedName>
        <fullName evidence="3">Class I SAM-dependent methyltransferase</fullName>
    </submittedName>
</protein>
<accession>A0A5B8NK97</accession>
<dbReference type="InterPro" id="IPR029063">
    <property type="entry name" value="SAM-dependent_MTases_sf"/>
</dbReference>
<dbReference type="GO" id="GO:0032259">
    <property type="term" value="P:methylation"/>
    <property type="evidence" value="ECO:0007669"/>
    <property type="project" value="UniProtKB-KW"/>
</dbReference>
<evidence type="ECO:0000313" key="3">
    <source>
        <dbReference type="EMBL" id="QDZ39368.1"/>
    </source>
</evidence>
<keyword evidence="1 3" id="KW-0489">Methyltransferase</keyword>
<dbReference type="Pfam" id="PF02636">
    <property type="entry name" value="Methyltransf_28"/>
    <property type="match status" value="1"/>
</dbReference>
<dbReference type="InterPro" id="IPR003788">
    <property type="entry name" value="NDUFAF7"/>
</dbReference>
<dbReference type="AlphaFoldDB" id="A0A5B8NK97"/>
<dbReference type="PANTHER" id="PTHR12049">
    <property type="entry name" value="PROTEIN ARGININE METHYLTRANSFERASE NDUFAF7, MITOCHONDRIAL"/>
    <property type="match status" value="1"/>
</dbReference>
<proteinExistence type="predicted"/>
<organism evidence="3 4">
    <name type="scientific">Euhalothece natronophila Z-M001</name>
    <dbReference type="NCBI Taxonomy" id="522448"/>
    <lineage>
        <taxon>Bacteria</taxon>
        <taxon>Bacillati</taxon>
        <taxon>Cyanobacteriota</taxon>
        <taxon>Cyanophyceae</taxon>
        <taxon>Oscillatoriophycideae</taxon>
        <taxon>Chroococcales</taxon>
        <taxon>Halothecacae</taxon>
        <taxon>Halothece cluster</taxon>
        <taxon>Euhalothece</taxon>
    </lineage>
</organism>
<dbReference type="KEGG" id="enn:FRE64_05155"/>
<dbReference type="GO" id="GO:0035243">
    <property type="term" value="F:protein-arginine omega-N symmetric methyltransferase activity"/>
    <property type="evidence" value="ECO:0007669"/>
    <property type="project" value="TreeGrafter"/>
</dbReference>
<name>A0A5B8NK97_9CHRO</name>
<sequence length="398" mass="45645">MSENNPQLVQIIQDRIHNSSGQKITFAEYMDLVLYHPQQGYYNAHDINIGKSGDFFTSSSLGSDFGELLAQQFVEMWEVLGKPVSFDLVEMGAGKGELANDILNYLSQHYPKFLNVIHYHIIEQSPSLIEQQEAKLKSWQEKEVNISWDDWENIPEASLTGCIFSNELVDAFPVHRVQIKEGKLKEIYVTISSEQDSSFFQEVLDDISTDELSDYFSKIGVNFPSSRYEDGYQTEVNLEIIPWLNQVSRCLKKGYLLTIDYGYFAEKYYDLQRSSGTLQCYYQHQRHNNPYYYIGNQDITTHVDFTALQTYGKQVNLKPLNFTRQALFLMALGLGNRLNQLSQGHFNAMQILQRRDSLHQLIDPMGLGGFGVLLQGKALTEGEIEQTLQGFQETPFPS</sequence>
<gene>
    <name evidence="3" type="ORF">FRE64_05155</name>
</gene>
<dbReference type="Proteomes" id="UP000318453">
    <property type="component" value="Chromosome"/>
</dbReference>
<dbReference type="RefSeq" id="WP_146294971.1">
    <property type="nucleotide sequence ID" value="NZ_CP042326.1"/>
</dbReference>
<dbReference type="InterPro" id="IPR038375">
    <property type="entry name" value="NDUFAF7_sf"/>
</dbReference>
<dbReference type="PANTHER" id="PTHR12049:SF7">
    <property type="entry name" value="PROTEIN ARGININE METHYLTRANSFERASE NDUFAF7, MITOCHONDRIAL"/>
    <property type="match status" value="1"/>
</dbReference>
<evidence type="ECO:0000256" key="1">
    <source>
        <dbReference type="ARBA" id="ARBA00022603"/>
    </source>
</evidence>
<dbReference type="OrthoDB" id="9794208at2"/>
<keyword evidence="4" id="KW-1185">Reference proteome</keyword>
<dbReference type="Gene3D" id="3.40.50.12710">
    <property type="match status" value="1"/>
</dbReference>
<dbReference type="EMBL" id="CP042326">
    <property type="protein sequence ID" value="QDZ39368.1"/>
    <property type="molecule type" value="Genomic_DNA"/>
</dbReference>
<reference evidence="3" key="1">
    <citation type="submission" date="2019-08" db="EMBL/GenBank/DDBJ databases">
        <title>Carotenoids and Carotenoid Binding Proteins in the Halophilic Cyanobacterium Euhalothece sp. ZM00.</title>
        <authorList>
            <person name="Cho S.M."/>
            <person name="Song J.Y."/>
            <person name="Park Y.-I."/>
        </authorList>
    </citation>
    <scope>NUCLEOTIDE SEQUENCE [LARGE SCALE GENOMIC DNA]</scope>
    <source>
        <strain evidence="3">Z-M001</strain>
    </source>
</reference>